<evidence type="ECO:0000313" key="4">
    <source>
        <dbReference type="Proteomes" id="UP001150217"/>
    </source>
</evidence>
<dbReference type="EMBL" id="JANVFT010000134">
    <property type="protein sequence ID" value="KAJ4464808.1"/>
    <property type="molecule type" value="Genomic_DNA"/>
</dbReference>
<protein>
    <recommendedName>
        <fullName evidence="2">DUF6532 domain-containing protein</fullName>
    </recommendedName>
</protein>
<evidence type="ECO:0000256" key="1">
    <source>
        <dbReference type="SAM" id="MobiDB-lite"/>
    </source>
</evidence>
<feature type="compositionally biased region" description="Polar residues" evidence="1">
    <location>
        <begin position="8"/>
        <end position="38"/>
    </location>
</feature>
<name>A0ABQ8V127_9AGAR</name>
<sequence length="570" mass="61840">MAQGRAPTITTTPAKELTQTRVSSQVQVIAQPVAQNRTGRVPVIHESDSEESDTLQTSNIGARKSVEAKENQELDIESGDEDTADIEMGNERNDDHSAGLHLVDEAPHFMIENGENSMDIVTGSIRRTLPSHDPLNTAEITSENLEFDFRPLSRTPPIQITQRQATRLREELPVVGDNAVTTTKKPTSDIATKKPQWKARTNIVLNAYTSTTRSYTLKKNLQNDDIKRVISLAIKRGALLLLIIPESKGNPKDVNEGRESSMCCLTVTGLKALTLEALVWAAEQHGFEGENDLADHLENRDPAKYINPLIKYVSSHISLERGYLKNFSATILAAFDIDHSFAGIAKAGDLLRQSNYIYPIGRVRQSSMIPFLALIPQISKMANSNICVPSNMKQSHGSSADLFASSIPKRPLELQLPKGMLVMAGCIIHSVLADVGKSKKDDFPPFGLETQWQTFLDILNGLEDSSKLNYHMFAHRLYLRASHSVGLAAHRLTHNEVLNRIDFEAFAQAAPTSDDSGNGNDGDGGDDGDDGGNDGGDNGSNDGGDNGSNDGGDNGASDGYGSGHDSSNTA</sequence>
<evidence type="ECO:0000259" key="2">
    <source>
        <dbReference type="Pfam" id="PF20149"/>
    </source>
</evidence>
<feature type="compositionally biased region" description="Acidic residues" evidence="1">
    <location>
        <begin position="523"/>
        <end position="532"/>
    </location>
</feature>
<feature type="region of interest" description="Disordered" evidence="1">
    <location>
        <begin position="1"/>
        <end position="97"/>
    </location>
</feature>
<feature type="compositionally biased region" description="Acidic residues" evidence="1">
    <location>
        <begin position="73"/>
        <end position="85"/>
    </location>
</feature>
<reference evidence="3" key="1">
    <citation type="submission" date="2022-08" db="EMBL/GenBank/DDBJ databases">
        <title>A Global Phylogenomic Analysis of the Shiitake Genus Lentinula.</title>
        <authorList>
            <consortium name="DOE Joint Genome Institute"/>
            <person name="Sierra-Patev S."/>
            <person name="Min B."/>
            <person name="Naranjo-Ortiz M."/>
            <person name="Looney B."/>
            <person name="Konkel Z."/>
            <person name="Slot J.C."/>
            <person name="Sakamoto Y."/>
            <person name="Steenwyk J.L."/>
            <person name="Rokas A."/>
            <person name="Carro J."/>
            <person name="Camarero S."/>
            <person name="Ferreira P."/>
            <person name="Molpeceres G."/>
            <person name="Ruiz-Duenas F.J."/>
            <person name="Serrano A."/>
            <person name="Henrissat B."/>
            <person name="Drula E."/>
            <person name="Hughes K.W."/>
            <person name="Mata J.L."/>
            <person name="Ishikawa N.K."/>
            <person name="Vargas-Isla R."/>
            <person name="Ushijima S."/>
            <person name="Smith C.A."/>
            <person name="Ahrendt S."/>
            <person name="Andreopoulos W."/>
            <person name="He G."/>
            <person name="Labutti K."/>
            <person name="Lipzen A."/>
            <person name="Ng V."/>
            <person name="Riley R."/>
            <person name="Sandor L."/>
            <person name="Barry K."/>
            <person name="Martinez A.T."/>
            <person name="Xiao Y."/>
            <person name="Gibbons J.G."/>
            <person name="Terashima K."/>
            <person name="Grigoriev I.V."/>
            <person name="Hibbett D.S."/>
        </authorList>
    </citation>
    <scope>NUCLEOTIDE SEQUENCE</scope>
    <source>
        <strain evidence="3">RHP3577 ss4</strain>
    </source>
</reference>
<keyword evidence="4" id="KW-1185">Reference proteome</keyword>
<proteinExistence type="predicted"/>
<gene>
    <name evidence="3" type="ORF">C8R41DRAFT_926783</name>
</gene>
<accession>A0ABQ8V127</accession>
<dbReference type="Pfam" id="PF20149">
    <property type="entry name" value="DUF6532"/>
    <property type="match status" value="1"/>
</dbReference>
<feature type="region of interest" description="Disordered" evidence="1">
    <location>
        <begin position="510"/>
        <end position="570"/>
    </location>
</feature>
<feature type="compositionally biased region" description="Gly residues" evidence="1">
    <location>
        <begin position="533"/>
        <end position="562"/>
    </location>
</feature>
<evidence type="ECO:0000313" key="3">
    <source>
        <dbReference type="EMBL" id="KAJ4464808.1"/>
    </source>
</evidence>
<organism evidence="3 4">
    <name type="scientific">Lentinula lateritia</name>
    <dbReference type="NCBI Taxonomy" id="40482"/>
    <lineage>
        <taxon>Eukaryota</taxon>
        <taxon>Fungi</taxon>
        <taxon>Dikarya</taxon>
        <taxon>Basidiomycota</taxon>
        <taxon>Agaricomycotina</taxon>
        <taxon>Agaricomycetes</taxon>
        <taxon>Agaricomycetidae</taxon>
        <taxon>Agaricales</taxon>
        <taxon>Marasmiineae</taxon>
        <taxon>Omphalotaceae</taxon>
        <taxon>Lentinula</taxon>
    </lineage>
</organism>
<dbReference type="Proteomes" id="UP001150217">
    <property type="component" value="Unassembled WGS sequence"/>
</dbReference>
<dbReference type="InterPro" id="IPR045341">
    <property type="entry name" value="DUF6532"/>
</dbReference>
<comment type="caution">
    <text evidence="3">The sequence shown here is derived from an EMBL/GenBank/DDBJ whole genome shotgun (WGS) entry which is preliminary data.</text>
</comment>
<feature type="domain" description="DUF6532" evidence="2">
    <location>
        <begin position="279"/>
        <end position="460"/>
    </location>
</feature>